<evidence type="ECO:0000256" key="1">
    <source>
        <dbReference type="SAM" id="MobiDB-lite"/>
    </source>
</evidence>
<name>A0ABR4LN42_9EURO</name>
<comment type="caution">
    <text evidence="2">The sequence shown here is derived from an EMBL/GenBank/DDBJ whole genome shotgun (WGS) entry which is preliminary data.</text>
</comment>
<reference evidence="2 3" key="1">
    <citation type="submission" date="2024-07" db="EMBL/GenBank/DDBJ databases">
        <title>Section-level genome sequencing and comparative genomics of Aspergillus sections Usti and Cavernicolus.</title>
        <authorList>
            <consortium name="Lawrence Berkeley National Laboratory"/>
            <person name="Nybo J.L."/>
            <person name="Vesth T.C."/>
            <person name="Theobald S."/>
            <person name="Frisvad J.C."/>
            <person name="Larsen T.O."/>
            <person name="Kjaerboelling I."/>
            <person name="Rothschild-Mancinelli K."/>
            <person name="Lyhne E.K."/>
            <person name="Kogle M.E."/>
            <person name="Barry K."/>
            <person name="Clum A."/>
            <person name="Na H."/>
            <person name="Ledsgaard L."/>
            <person name="Lin J."/>
            <person name="Lipzen A."/>
            <person name="Kuo A."/>
            <person name="Riley R."/>
            <person name="Mondo S."/>
            <person name="Labutti K."/>
            <person name="Haridas S."/>
            <person name="Pangalinan J."/>
            <person name="Salamov A.A."/>
            <person name="Simmons B.A."/>
            <person name="Magnuson J.K."/>
            <person name="Chen J."/>
            <person name="Drula E."/>
            <person name="Henrissat B."/>
            <person name="Wiebenga A."/>
            <person name="Lubbers R.J."/>
            <person name="Gomes A.C."/>
            <person name="Macurrencykelacurrency M.R."/>
            <person name="Stajich J."/>
            <person name="Grigoriev I.V."/>
            <person name="Mortensen U.H."/>
            <person name="De Vries R.P."/>
            <person name="Baker S.E."/>
            <person name="Andersen M.R."/>
        </authorList>
    </citation>
    <scope>NUCLEOTIDE SEQUENCE [LARGE SCALE GENOMIC DNA]</scope>
    <source>
        <strain evidence="2 3">CBS 449.75</strain>
    </source>
</reference>
<sequence length="146" mass="15893">MKKPMTDSKAGARIDNPGSDGLDGERAYDSGFKYQIPEAGYNGNNEPIRPAHQQSLGDRPPTAETGSRRRNPGGTLGSAVMGLFAGIHGAGEWLRGEINATVDRTFGNEEGLARNKAIARNGQREITSGQFSQSNNDDSWRKFRRE</sequence>
<accession>A0ABR4LN42</accession>
<protein>
    <submittedName>
        <fullName evidence="2">Uncharacterized protein</fullName>
    </submittedName>
</protein>
<keyword evidence="3" id="KW-1185">Reference proteome</keyword>
<feature type="region of interest" description="Disordered" evidence="1">
    <location>
        <begin position="119"/>
        <end position="146"/>
    </location>
</feature>
<feature type="compositionally biased region" description="Basic and acidic residues" evidence="1">
    <location>
        <begin position="1"/>
        <end position="12"/>
    </location>
</feature>
<dbReference type="GeneID" id="98148540"/>
<dbReference type="RefSeq" id="XP_070883817.1">
    <property type="nucleotide sequence ID" value="XM_071033468.1"/>
</dbReference>
<gene>
    <name evidence="2" type="ORF">BJX67DRAFT_383465</name>
</gene>
<evidence type="ECO:0000313" key="2">
    <source>
        <dbReference type="EMBL" id="KAL2864838.1"/>
    </source>
</evidence>
<dbReference type="EMBL" id="JBFXLQ010000037">
    <property type="protein sequence ID" value="KAL2864838.1"/>
    <property type="molecule type" value="Genomic_DNA"/>
</dbReference>
<feature type="compositionally biased region" description="Polar residues" evidence="1">
    <location>
        <begin position="124"/>
        <end position="137"/>
    </location>
</feature>
<dbReference type="Proteomes" id="UP001610432">
    <property type="component" value="Unassembled WGS sequence"/>
</dbReference>
<feature type="region of interest" description="Disordered" evidence="1">
    <location>
        <begin position="1"/>
        <end position="77"/>
    </location>
</feature>
<evidence type="ECO:0000313" key="3">
    <source>
        <dbReference type="Proteomes" id="UP001610432"/>
    </source>
</evidence>
<organism evidence="2 3">
    <name type="scientific">Aspergillus lucknowensis</name>
    <dbReference type="NCBI Taxonomy" id="176173"/>
    <lineage>
        <taxon>Eukaryota</taxon>
        <taxon>Fungi</taxon>
        <taxon>Dikarya</taxon>
        <taxon>Ascomycota</taxon>
        <taxon>Pezizomycotina</taxon>
        <taxon>Eurotiomycetes</taxon>
        <taxon>Eurotiomycetidae</taxon>
        <taxon>Eurotiales</taxon>
        <taxon>Aspergillaceae</taxon>
        <taxon>Aspergillus</taxon>
        <taxon>Aspergillus subgen. Nidulantes</taxon>
    </lineage>
</organism>
<proteinExistence type="predicted"/>